<dbReference type="InterPro" id="IPR035966">
    <property type="entry name" value="PKF_sf"/>
</dbReference>
<protein>
    <submittedName>
        <fullName evidence="2">Uncharacterized protein</fullName>
    </submittedName>
</protein>
<sequence>GDVEAQESRCQYADGCALHRGQDTGHSSKGQVVGAHSRGSRGGGDDEPSADEDAGGDEDANGDEESWDMLYMGAATIYKEVEKSDFRVAIARIPKTIDNNITDLKDL</sequence>
<dbReference type="SUPFAM" id="SSF53784">
    <property type="entry name" value="Phosphofructokinase"/>
    <property type="match status" value="1"/>
</dbReference>
<dbReference type="EMBL" id="BKCJ010107265">
    <property type="protein sequence ID" value="GEX41986.1"/>
    <property type="molecule type" value="Genomic_DNA"/>
</dbReference>
<feature type="region of interest" description="Disordered" evidence="1">
    <location>
        <begin position="18"/>
        <end position="67"/>
    </location>
</feature>
<name>A0A699H5P0_TANCI</name>
<evidence type="ECO:0000313" key="2">
    <source>
        <dbReference type="EMBL" id="GEX41986.1"/>
    </source>
</evidence>
<gene>
    <name evidence="2" type="ORF">Tci_313961</name>
</gene>
<dbReference type="GO" id="GO:0003872">
    <property type="term" value="F:6-phosphofructokinase activity"/>
    <property type="evidence" value="ECO:0007669"/>
    <property type="project" value="InterPro"/>
</dbReference>
<dbReference type="AlphaFoldDB" id="A0A699H5P0"/>
<comment type="caution">
    <text evidence="2">The sequence shown here is derived from an EMBL/GenBank/DDBJ whole genome shotgun (WGS) entry which is preliminary data.</text>
</comment>
<proteinExistence type="predicted"/>
<feature type="non-terminal residue" evidence="2">
    <location>
        <position position="1"/>
    </location>
</feature>
<accession>A0A699H5P0</accession>
<feature type="compositionally biased region" description="Acidic residues" evidence="1">
    <location>
        <begin position="45"/>
        <end position="67"/>
    </location>
</feature>
<evidence type="ECO:0000256" key="1">
    <source>
        <dbReference type="SAM" id="MobiDB-lite"/>
    </source>
</evidence>
<organism evidence="2">
    <name type="scientific">Tanacetum cinerariifolium</name>
    <name type="common">Dalmatian daisy</name>
    <name type="synonym">Chrysanthemum cinerariifolium</name>
    <dbReference type="NCBI Taxonomy" id="118510"/>
    <lineage>
        <taxon>Eukaryota</taxon>
        <taxon>Viridiplantae</taxon>
        <taxon>Streptophyta</taxon>
        <taxon>Embryophyta</taxon>
        <taxon>Tracheophyta</taxon>
        <taxon>Spermatophyta</taxon>
        <taxon>Magnoliopsida</taxon>
        <taxon>eudicotyledons</taxon>
        <taxon>Gunneridae</taxon>
        <taxon>Pentapetalae</taxon>
        <taxon>asterids</taxon>
        <taxon>campanulids</taxon>
        <taxon>Asterales</taxon>
        <taxon>Asteraceae</taxon>
        <taxon>Asteroideae</taxon>
        <taxon>Anthemideae</taxon>
        <taxon>Anthemidinae</taxon>
        <taxon>Tanacetum</taxon>
    </lineage>
</organism>
<reference evidence="2" key="1">
    <citation type="journal article" date="2019" name="Sci. Rep.">
        <title>Draft genome of Tanacetum cinerariifolium, the natural source of mosquito coil.</title>
        <authorList>
            <person name="Yamashiro T."/>
            <person name="Shiraishi A."/>
            <person name="Satake H."/>
            <person name="Nakayama K."/>
        </authorList>
    </citation>
    <scope>NUCLEOTIDE SEQUENCE</scope>
</reference>